<comment type="caution">
    <text evidence="5">The sequence shown here is derived from an EMBL/GenBank/DDBJ whole genome shotgun (WGS) entry which is preliminary data.</text>
</comment>
<dbReference type="Gene3D" id="3.40.50.10310">
    <property type="entry name" value="Creatininase"/>
    <property type="match status" value="1"/>
</dbReference>
<evidence type="ECO:0000256" key="3">
    <source>
        <dbReference type="ARBA" id="ARBA00022801"/>
    </source>
</evidence>
<dbReference type="STRING" id="1227456.C450_18038"/>
<organism evidence="5 6">
    <name type="scientific">Halococcus salifodinae DSM 8989</name>
    <dbReference type="NCBI Taxonomy" id="1227456"/>
    <lineage>
        <taxon>Archaea</taxon>
        <taxon>Methanobacteriati</taxon>
        <taxon>Methanobacteriota</taxon>
        <taxon>Stenosarchaea group</taxon>
        <taxon>Halobacteria</taxon>
        <taxon>Halobacteriales</taxon>
        <taxon>Halococcaceae</taxon>
        <taxon>Halococcus</taxon>
    </lineage>
</organism>
<sequence>MRLMNEGLREAGVEYEEPVIHAGAAETAIVLAVNEGLVRTDELAVGHEGDVSASRLLSEGFDAISENGVLGDPREGTAEAGEAILERIASAYAERIETERDAA</sequence>
<dbReference type="InterPro" id="IPR003785">
    <property type="entry name" value="Creatininase/forma_Hydrolase"/>
</dbReference>
<dbReference type="Proteomes" id="UP000011625">
    <property type="component" value="Unassembled WGS sequence"/>
</dbReference>
<evidence type="ECO:0000256" key="4">
    <source>
        <dbReference type="ARBA" id="ARBA00022833"/>
    </source>
</evidence>
<dbReference type="SUPFAM" id="SSF102215">
    <property type="entry name" value="Creatininase"/>
    <property type="match status" value="1"/>
</dbReference>
<dbReference type="AlphaFoldDB" id="M0MWI3"/>
<dbReference type="PANTHER" id="PTHR35005">
    <property type="entry name" value="3-DEHYDRO-SCYLLO-INOSOSE HYDROLASE"/>
    <property type="match status" value="1"/>
</dbReference>
<evidence type="ECO:0000256" key="1">
    <source>
        <dbReference type="ARBA" id="ARBA00001947"/>
    </source>
</evidence>
<name>M0MWI3_9EURY</name>
<dbReference type="InterPro" id="IPR024087">
    <property type="entry name" value="Creatininase-like_sf"/>
</dbReference>
<evidence type="ECO:0000313" key="6">
    <source>
        <dbReference type="Proteomes" id="UP000011625"/>
    </source>
</evidence>
<dbReference type="PATRIC" id="fig|1227456.3.peg.3668"/>
<keyword evidence="3" id="KW-0378">Hydrolase</keyword>
<dbReference type="EMBL" id="AOME01000079">
    <property type="protein sequence ID" value="EMA49189.1"/>
    <property type="molecule type" value="Genomic_DNA"/>
</dbReference>
<keyword evidence="6" id="KW-1185">Reference proteome</keyword>
<reference evidence="5 6" key="1">
    <citation type="journal article" date="2014" name="PLoS Genet.">
        <title>Phylogenetically driven sequencing of extremely halophilic archaea reveals strategies for static and dynamic osmo-response.</title>
        <authorList>
            <person name="Becker E.A."/>
            <person name="Seitzer P.M."/>
            <person name="Tritt A."/>
            <person name="Larsen D."/>
            <person name="Krusor M."/>
            <person name="Yao A.I."/>
            <person name="Wu D."/>
            <person name="Madern D."/>
            <person name="Eisen J.A."/>
            <person name="Darling A.E."/>
            <person name="Facciotti M.T."/>
        </authorList>
    </citation>
    <scope>NUCLEOTIDE SEQUENCE [LARGE SCALE GENOMIC DNA]</scope>
    <source>
        <strain evidence="5 6">DSM 8989</strain>
    </source>
</reference>
<gene>
    <name evidence="5" type="ORF">C450_18038</name>
</gene>
<dbReference type="GO" id="GO:0046872">
    <property type="term" value="F:metal ion binding"/>
    <property type="evidence" value="ECO:0007669"/>
    <property type="project" value="UniProtKB-KW"/>
</dbReference>
<proteinExistence type="predicted"/>
<comment type="cofactor">
    <cofactor evidence="1">
        <name>Zn(2+)</name>
        <dbReference type="ChEBI" id="CHEBI:29105"/>
    </cofactor>
</comment>
<evidence type="ECO:0000313" key="5">
    <source>
        <dbReference type="EMBL" id="EMA49189.1"/>
    </source>
</evidence>
<dbReference type="Pfam" id="PF02633">
    <property type="entry name" value="Creatininase"/>
    <property type="match status" value="1"/>
</dbReference>
<dbReference type="GO" id="GO:0009231">
    <property type="term" value="P:riboflavin biosynthetic process"/>
    <property type="evidence" value="ECO:0007669"/>
    <property type="project" value="TreeGrafter"/>
</dbReference>
<keyword evidence="4" id="KW-0862">Zinc</keyword>
<evidence type="ECO:0000256" key="2">
    <source>
        <dbReference type="ARBA" id="ARBA00022723"/>
    </source>
</evidence>
<keyword evidence="2" id="KW-0479">Metal-binding</keyword>
<dbReference type="GO" id="GO:0016811">
    <property type="term" value="F:hydrolase activity, acting on carbon-nitrogen (but not peptide) bonds, in linear amides"/>
    <property type="evidence" value="ECO:0007669"/>
    <property type="project" value="TreeGrafter"/>
</dbReference>
<dbReference type="PANTHER" id="PTHR35005:SF1">
    <property type="entry name" value="2-AMINO-5-FORMYLAMINO-6-RIBOSYLAMINOPYRIMIDIN-4(3H)-ONE 5'-MONOPHOSPHATE DEFORMYLASE"/>
    <property type="match status" value="1"/>
</dbReference>
<accession>M0MWI3</accession>
<protein>
    <submittedName>
        <fullName evidence="5">Creatininase</fullName>
    </submittedName>
</protein>